<dbReference type="EMBL" id="FNHB01000002">
    <property type="protein sequence ID" value="SDM05429.1"/>
    <property type="molecule type" value="Genomic_DNA"/>
</dbReference>
<dbReference type="Proteomes" id="UP000214880">
    <property type="component" value="Unassembled WGS sequence"/>
</dbReference>
<dbReference type="OrthoDB" id="9777242at2"/>
<keyword evidence="2" id="KW-1185">Reference proteome</keyword>
<evidence type="ECO:0000313" key="1">
    <source>
        <dbReference type="EMBL" id="SDM05429.1"/>
    </source>
</evidence>
<reference evidence="1 2" key="1">
    <citation type="submission" date="2016-10" db="EMBL/GenBank/DDBJ databases">
        <authorList>
            <person name="de Groot N.N."/>
        </authorList>
    </citation>
    <scope>NUCLEOTIDE SEQUENCE [LARGE SCALE GENOMIC DNA]</scope>
    <source>
        <strain evidence="1 2">DSM 1736</strain>
    </source>
</reference>
<dbReference type="AlphaFoldDB" id="A0A1G9Q362"/>
<accession>A0A1G9Q362</accession>
<organism evidence="1 2">
    <name type="scientific">Dendrosporobacter quercicolus</name>
    <dbReference type="NCBI Taxonomy" id="146817"/>
    <lineage>
        <taxon>Bacteria</taxon>
        <taxon>Bacillati</taxon>
        <taxon>Bacillota</taxon>
        <taxon>Negativicutes</taxon>
        <taxon>Selenomonadales</taxon>
        <taxon>Sporomusaceae</taxon>
        <taxon>Dendrosporobacter</taxon>
    </lineage>
</organism>
<gene>
    <name evidence="1" type="ORF">SAMN04488502_10227</name>
</gene>
<protein>
    <submittedName>
        <fullName evidence="1">Uncharacterized protein</fullName>
    </submittedName>
</protein>
<dbReference type="STRING" id="146817.SAMN04488502_10227"/>
<proteinExistence type="predicted"/>
<sequence>MSAFLGHIHYWLYHKIRRVIEREHLLYDKAEAMCGSTAEELRSQVWQSYGQPLVDVDLIDVIDQSNIHGWLQRQINIAESREAAFIKELGDTCSSAGIELAEAAFAEHGELCGKQAGGQGKYSTDSAKGIYQALQDYYLNGMPCDQVDTVIVNTEDEVVWEGGECLQAVNWKRAGVKAAIMKGCYRKWLSGFVTALNSGFIYTQTADTMKGDRLDRHKIAKA</sequence>
<dbReference type="RefSeq" id="WP_092070041.1">
    <property type="nucleotide sequence ID" value="NZ_FNHB01000002.1"/>
</dbReference>
<evidence type="ECO:0000313" key="2">
    <source>
        <dbReference type="Proteomes" id="UP000214880"/>
    </source>
</evidence>
<name>A0A1G9Q362_9FIRM</name>